<dbReference type="Proteomes" id="UP000828941">
    <property type="component" value="Chromosome 5"/>
</dbReference>
<gene>
    <name evidence="1" type="ORF">L6164_012365</name>
</gene>
<keyword evidence="2" id="KW-1185">Reference proteome</keyword>
<accession>A0ACB9P9W0</accession>
<dbReference type="EMBL" id="CM039430">
    <property type="protein sequence ID" value="KAI4345223.1"/>
    <property type="molecule type" value="Genomic_DNA"/>
</dbReference>
<reference evidence="1 2" key="1">
    <citation type="journal article" date="2022" name="DNA Res.">
        <title>Chromosomal-level genome assembly of the orchid tree Bauhinia variegata (Leguminosae; Cercidoideae) supports the allotetraploid origin hypothesis of Bauhinia.</title>
        <authorList>
            <person name="Zhong Y."/>
            <person name="Chen Y."/>
            <person name="Zheng D."/>
            <person name="Pang J."/>
            <person name="Liu Y."/>
            <person name="Luo S."/>
            <person name="Meng S."/>
            <person name="Qian L."/>
            <person name="Wei D."/>
            <person name="Dai S."/>
            <person name="Zhou R."/>
        </authorList>
    </citation>
    <scope>NUCLEOTIDE SEQUENCE [LARGE SCALE GENOMIC DNA]</scope>
    <source>
        <strain evidence="1">BV-YZ2020</strain>
    </source>
</reference>
<name>A0ACB9P9W0_BAUVA</name>
<organism evidence="1 2">
    <name type="scientific">Bauhinia variegata</name>
    <name type="common">Purple orchid tree</name>
    <name type="synonym">Phanera variegata</name>
    <dbReference type="NCBI Taxonomy" id="167791"/>
    <lineage>
        <taxon>Eukaryota</taxon>
        <taxon>Viridiplantae</taxon>
        <taxon>Streptophyta</taxon>
        <taxon>Embryophyta</taxon>
        <taxon>Tracheophyta</taxon>
        <taxon>Spermatophyta</taxon>
        <taxon>Magnoliopsida</taxon>
        <taxon>eudicotyledons</taxon>
        <taxon>Gunneridae</taxon>
        <taxon>Pentapetalae</taxon>
        <taxon>rosids</taxon>
        <taxon>fabids</taxon>
        <taxon>Fabales</taxon>
        <taxon>Fabaceae</taxon>
        <taxon>Cercidoideae</taxon>
        <taxon>Cercideae</taxon>
        <taxon>Bauhiniinae</taxon>
        <taxon>Bauhinia</taxon>
    </lineage>
</organism>
<comment type="caution">
    <text evidence="1">The sequence shown here is derived from an EMBL/GenBank/DDBJ whole genome shotgun (WGS) entry which is preliminary data.</text>
</comment>
<evidence type="ECO:0000313" key="2">
    <source>
        <dbReference type="Proteomes" id="UP000828941"/>
    </source>
</evidence>
<sequence length="219" mass="24314">MSPDLDKLRRLVTQSKSLQDKMTTKDTAIWSKVMIQEDALLKLTNKCLKISSSSSSDEEEKQEDIDCGFAHVLNQGNNSNFDIARSSMRKRKREFDQDAGTSAGNEAPACQNAPFQQSNTESSTLVSFHDYMLNDGQVSSLDDWLNMELARAATHGDVADQINLSSSVGDSAGSSWLEDLQLRTTLDIESNDVDLNQTSVQEIPHGQEATSIWDLTYQE</sequence>
<protein>
    <submittedName>
        <fullName evidence="1">Uncharacterized protein</fullName>
    </submittedName>
</protein>
<evidence type="ECO:0000313" key="1">
    <source>
        <dbReference type="EMBL" id="KAI4345223.1"/>
    </source>
</evidence>
<proteinExistence type="predicted"/>